<organism evidence="2 3">
    <name type="scientific">Sungouiella intermedia</name>
    <dbReference type="NCBI Taxonomy" id="45354"/>
    <lineage>
        <taxon>Eukaryota</taxon>
        <taxon>Fungi</taxon>
        <taxon>Dikarya</taxon>
        <taxon>Ascomycota</taxon>
        <taxon>Saccharomycotina</taxon>
        <taxon>Pichiomycetes</taxon>
        <taxon>Metschnikowiaceae</taxon>
        <taxon>Sungouiella</taxon>
    </lineage>
</organism>
<dbReference type="EMBL" id="LT635758">
    <property type="protein sequence ID" value="SGZ52874.1"/>
    <property type="molecule type" value="Genomic_DNA"/>
</dbReference>
<evidence type="ECO:0000313" key="2">
    <source>
        <dbReference type="EMBL" id="SGZ52874.1"/>
    </source>
</evidence>
<dbReference type="InterPro" id="IPR000073">
    <property type="entry name" value="AB_hydrolase_1"/>
</dbReference>
<dbReference type="Gene3D" id="3.40.50.1820">
    <property type="entry name" value="alpha/beta hydrolase"/>
    <property type="match status" value="1"/>
</dbReference>
<feature type="domain" description="AB hydrolase-1" evidence="1">
    <location>
        <begin position="134"/>
        <end position="267"/>
    </location>
</feature>
<gene>
    <name evidence="2" type="ORF">SAMEA4029010_CIC11G00000003468</name>
</gene>
<dbReference type="OrthoDB" id="7457040at2759"/>
<dbReference type="PANTHER" id="PTHR42886:SF23">
    <property type="entry name" value="1-ACYLGLYCEROL-3-PHOSPHATE O-ACYLTRANSFERASE ICT1-RELATED"/>
    <property type="match status" value="1"/>
</dbReference>
<dbReference type="AlphaFoldDB" id="A0A1L0BRP5"/>
<dbReference type="STRING" id="45354.A0A1L0BRP5"/>
<name>A0A1L0BRP5_9ASCO</name>
<proteinExistence type="predicted"/>
<dbReference type="InterPro" id="IPR029058">
    <property type="entry name" value="AB_hydrolase_fold"/>
</dbReference>
<evidence type="ECO:0000259" key="1">
    <source>
        <dbReference type="Pfam" id="PF00561"/>
    </source>
</evidence>
<evidence type="ECO:0000313" key="3">
    <source>
        <dbReference type="Proteomes" id="UP000182334"/>
    </source>
</evidence>
<protein>
    <submittedName>
        <fullName evidence="2">CIC11C00000003468</fullName>
    </submittedName>
</protein>
<dbReference type="Pfam" id="PF00561">
    <property type="entry name" value="Abhydrolase_1"/>
    <property type="match status" value="1"/>
</dbReference>
<dbReference type="GO" id="GO:0042171">
    <property type="term" value="F:lysophosphatidic acid acyltransferase activity"/>
    <property type="evidence" value="ECO:0007669"/>
    <property type="project" value="TreeGrafter"/>
</dbReference>
<dbReference type="Proteomes" id="UP000182334">
    <property type="component" value="Chromosome III"/>
</dbReference>
<dbReference type="GO" id="GO:0006654">
    <property type="term" value="P:phosphatidic acid biosynthetic process"/>
    <property type="evidence" value="ECO:0007669"/>
    <property type="project" value="TreeGrafter"/>
</dbReference>
<dbReference type="GO" id="GO:0055088">
    <property type="term" value="P:lipid homeostasis"/>
    <property type="evidence" value="ECO:0007669"/>
    <property type="project" value="TreeGrafter"/>
</dbReference>
<dbReference type="SUPFAM" id="SSF53474">
    <property type="entry name" value="alpha/beta-Hydrolases"/>
    <property type="match status" value="1"/>
</dbReference>
<accession>A0A1L0BRP5</accession>
<dbReference type="GO" id="GO:0004623">
    <property type="term" value="F:phospholipase A2 activity"/>
    <property type="evidence" value="ECO:0007669"/>
    <property type="project" value="TreeGrafter"/>
</dbReference>
<dbReference type="PANTHER" id="PTHR42886">
    <property type="entry name" value="RE40534P-RELATED"/>
    <property type="match status" value="1"/>
</dbReference>
<dbReference type="GO" id="GO:0035965">
    <property type="term" value="P:cardiolipin acyl-chain remodeling"/>
    <property type="evidence" value="ECO:0007669"/>
    <property type="project" value="TreeGrafter"/>
</dbReference>
<reference evidence="2 3" key="1">
    <citation type="submission" date="2016-10" db="EMBL/GenBank/DDBJ databases">
        <authorList>
            <person name="de Groot N.N."/>
        </authorList>
    </citation>
    <scope>NUCLEOTIDE SEQUENCE [LARGE SCALE GENOMIC DNA]</scope>
    <source>
        <strain evidence="2 3">CBS 141442</strain>
    </source>
</reference>
<dbReference type="GO" id="GO:0005743">
    <property type="term" value="C:mitochondrial inner membrane"/>
    <property type="evidence" value="ECO:0007669"/>
    <property type="project" value="TreeGrafter"/>
</dbReference>
<sequence>MSLIQDSIATMGDPNTQTVSGLPSSINFSHSFKDWWNSSSSLQRPTEKTVELEQFVTSRSKNAAIEFRLFRAILSSQVYLVDPLEPELSDISDTSDHRIVGRFLDTDLSTEDQKMFIHEFEISNKSNPELPQRHIVIIHGYMAALGYFVKNFEPLVKLYGNLVVHAIDMPGFGNSARPLFPKELIKLPKNATLQDEIKQIMGVENWFIDTFEQWRIKKGIDKFVLVAHSMGAYLSSCYLLKYNKQNDGSQLVDKFVLVSPMGTESSDVSLINHKDLQFNHHESGGDPFQEIFTNQDFKPFEVEHEDLNTLWEKLGKPKFPKNTLLRKLWEWNVLPFQVLQYLGPMYLKILSLWSFQRFKNLKANNSEDGPQSNTDLILKLHEYSFSIFNQYQGSGELAITKLINHEILARLPLCDRGLEKFLTENNISTLWMYGDKDWMNMKGGEYCVEKLKQLGDKNSSLVIAKDAGHHIYLDNPDEFNKMLIEFIDFH</sequence>
<keyword evidence="3" id="KW-1185">Reference proteome</keyword>